<dbReference type="Proteomes" id="UP000007431">
    <property type="component" value="Unassembled WGS sequence"/>
</dbReference>
<dbReference type="AlphaFoldDB" id="D8PYW2"/>
<feature type="compositionally biased region" description="Basic and acidic residues" evidence="2">
    <location>
        <begin position="116"/>
        <end position="131"/>
    </location>
</feature>
<name>D8PYW2_SCHCM</name>
<dbReference type="SUPFAM" id="SSF47095">
    <property type="entry name" value="HMG-box"/>
    <property type="match status" value="1"/>
</dbReference>
<dbReference type="InParanoid" id="D8PYW2"/>
<dbReference type="RefSeq" id="XP_003034230.1">
    <property type="nucleotide sequence ID" value="XM_003034184.1"/>
</dbReference>
<evidence type="ECO:0000256" key="1">
    <source>
        <dbReference type="PROSITE-ProRule" id="PRU00267"/>
    </source>
</evidence>
<keyword evidence="5" id="KW-1185">Reference proteome</keyword>
<dbReference type="InterPro" id="IPR036910">
    <property type="entry name" value="HMG_box_dom_sf"/>
</dbReference>
<dbReference type="InterPro" id="IPR009071">
    <property type="entry name" value="HMG_box_dom"/>
</dbReference>
<protein>
    <recommendedName>
        <fullName evidence="3">HMG box domain-containing protein</fullName>
    </recommendedName>
</protein>
<organism evidence="5">
    <name type="scientific">Schizophyllum commune (strain H4-8 / FGSC 9210)</name>
    <name type="common">Split gill fungus</name>
    <dbReference type="NCBI Taxonomy" id="578458"/>
    <lineage>
        <taxon>Eukaryota</taxon>
        <taxon>Fungi</taxon>
        <taxon>Dikarya</taxon>
        <taxon>Basidiomycota</taxon>
        <taxon>Agaricomycotina</taxon>
        <taxon>Agaricomycetes</taxon>
        <taxon>Agaricomycetidae</taxon>
        <taxon>Agaricales</taxon>
        <taxon>Schizophyllaceae</taxon>
        <taxon>Schizophyllum</taxon>
    </lineage>
</organism>
<dbReference type="EMBL" id="GL377304">
    <property type="protein sequence ID" value="EFI99327.1"/>
    <property type="molecule type" value="Genomic_DNA"/>
</dbReference>
<reference evidence="4 5" key="1">
    <citation type="journal article" date="2010" name="Nat. Biotechnol.">
        <title>Genome sequence of the model mushroom Schizophyllum commune.</title>
        <authorList>
            <person name="Ohm R.A."/>
            <person name="de Jong J.F."/>
            <person name="Lugones L.G."/>
            <person name="Aerts A."/>
            <person name="Kothe E."/>
            <person name="Stajich J.E."/>
            <person name="de Vries R.P."/>
            <person name="Record E."/>
            <person name="Levasseur A."/>
            <person name="Baker S.E."/>
            <person name="Bartholomew K.A."/>
            <person name="Coutinho P.M."/>
            <person name="Erdmann S."/>
            <person name="Fowler T.J."/>
            <person name="Gathman A.C."/>
            <person name="Lombard V."/>
            <person name="Henrissat B."/>
            <person name="Knabe N."/>
            <person name="Kuees U."/>
            <person name="Lilly W.W."/>
            <person name="Lindquist E."/>
            <person name="Lucas S."/>
            <person name="Magnuson J.K."/>
            <person name="Piumi F."/>
            <person name="Raudaskoski M."/>
            <person name="Salamov A."/>
            <person name="Schmutz J."/>
            <person name="Schwarze F.W.M.R."/>
            <person name="vanKuyk P.A."/>
            <person name="Horton J.S."/>
            <person name="Grigoriev I.V."/>
            <person name="Woesten H.A.B."/>
        </authorList>
    </citation>
    <scope>NUCLEOTIDE SEQUENCE [LARGE SCALE GENOMIC DNA]</scope>
    <source>
        <strain evidence="5">H4-8 / FGSC 9210</strain>
    </source>
</reference>
<dbReference type="KEGG" id="scm:SCHCO_02685198"/>
<dbReference type="HOGENOM" id="CLU_1070211_0_0_1"/>
<dbReference type="PROSITE" id="PS50118">
    <property type="entry name" value="HMG_BOX_2"/>
    <property type="match status" value="1"/>
</dbReference>
<accession>D8PYW2</accession>
<keyword evidence="1" id="KW-0539">Nucleus</keyword>
<evidence type="ECO:0000313" key="5">
    <source>
        <dbReference type="Proteomes" id="UP000007431"/>
    </source>
</evidence>
<gene>
    <name evidence="4" type="ORF">SCHCODRAFT_106525</name>
</gene>
<evidence type="ECO:0000313" key="4">
    <source>
        <dbReference type="EMBL" id="EFI99327.1"/>
    </source>
</evidence>
<dbReference type="VEuPathDB" id="FungiDB:SCHCODRAFT_02685198"/>
<feature type="DNA-binding region" description="HMG box" evidence="1">
    <location>
        <begin position="32"/>
        <end position="109"/>
    </location>
</feature>
<dbReference type="Gene3D" id="1.10.30.10">
    <property type="entry name" value="High mobility group box domain"/>
    <property type="match status" value="1"/>
</dbReference>
<evidence type="ECO:0000259" key="3">
    <source>
        <dbReference type="PROSITE" id="PS50118"/>
    </source>
</evidence>
<feature type="non-terminal residue" evidence="4">
    <location>
        <position position="260"/>
    </location>
</feature>
<proteinExistence type="predicted"/>
<dbReference type="GeneID" id="9585277"/>
<dbReference type="GO" id="GO:0003677">
    <property type="term" value="F:DNA binding"/>
    <property type="evidence" value="ECO:0007669"/>
    <property type="project" value="UniProtKB-UniRule"/>
</dbReference>
<dbReference type="GO" id="GO:0005634">
    <property type="term" value="C:nucleus"/>
    <property type="evidence" value="ECO:0007669"/>
    <property type="project" value="UniProtKB-UniRule"/>
</dbReference>
<evidence type="ECO:0000256" key="2">
    <source>
        <dbReference type="SAM" id="MobiDB-lite"/>
    </source>
</evidence>
<sequence>MDLPPSSCCPDYHAIAKHLRAVKTVDFTLKANKSPPSDWNLFHHVFCRKFSRKFNPARNSTLCLETRQIRMGTLAGRHWRELPQDEQYLWRKAATKLRQRHKEIWPNFVHHQTTARSKEQRSGDAAKEKNQSRAKQAAKSCPSRKLTKSYPAVTVTIDIQRIRSAARTSFSATPQVLRENLSYRPDPVDATAPMTAEIGTPHQDEVPSAPVHGSVLGEGTLTPSIALHPLGLEGFPALSLRDFAATLPYADKNPYELAFP</sequence>
<feature type="region of interest" description="Disordered" evidence="2">
    <location>
        <begin position="108"/>
        <end position="143"/>
    </location>
</feature>
<keyword evidence="1" id="KW-0238">DNA-binding</keyword>
<feature type="domain" description="HMG box" evidence="3">
    <location>
        <begin position="32"/>
        <end position="109"/>
    </location>
</feature>